<proteinExistence type="predicted"/>
<dbReference type="Proteomes" id="UP000271868">
    <property type="component" value="Unassembled WGS sequence"/>
</dbReference>
<keyword evidence="1" id="KW-0732">Signal</keyword>
<organism evidence="2 3">
    <name type="scientific">Diaphorobacter nitroreducens</name>
    <dbReference type="NCBI Taxonomy" id="164759"/>
    <lineage>
        <taxon>Bacteria</taxon>
        <taxon>Pseudomonadati</taxon>
        <taxon>Pseudomonadota</taxon>
        <taxon>Betaproteobacteria</taxon>
        <taxon>Burkholderiales</taxon>
        <taxon>Comamonadaceae</taxon>
        <taxon>Diaphorobacter</taxon>
    </lineage>
</organism>
<evidence type="ECO:0000256" key="1">
    <source>
        <dbReference type="SAM" id="SignalP"/>
    </source>
</evidence>
<name>A0AAX1WWV6_9BURK</name>
<dbReference type="AlphaFoldDB" id="A0AAX1WWV6"/>
<dbReference type="RefSeq" id="WP_123675378.1">
    <property type="nucleotide sequence ID" value="NZ_RJVL01000002.1"/>
</dbReference>
<reference evidence="2 3" key="1">
    <citation type="submission" date="2018-11" db="EMBL/GenBank/DDBJ databases">
        <title>Genomic Encyclopedia of Type Strains, Phase IV (KMG-IV): sequencing the most valuable type-strain genomes for metagenomic binning, comparative biology and taxonomic classification.</title>
        <authorList>
            <person name="Goeker M."/>
        </authorList>
    </citation>
    <scope>NUCLEOTIDE SEQUENCE [LARGE SCALE GENOMIC DNA]</scope>
    <source>
        <strain evidence="2 3">DSM 15985</strain>
    </source>
</reference>
<protein>
    <submittedName>
        <fullName evidence="2">Uncharacterized protein</fullName>
    </submittedName>
</protein>
<feature type="signal peptide" evidence="1">
    <location>
        <begin position="1"/>
        <end position="19"/>
    </location>
</feature>
<sequence>MFKKIITVAALLGAGWVHAFMPQTGTWVVTSELDGKPGRGLAIDVQNDVFVLQMYAYENNGHPTFYLATGRLVDNQVSAPLMRYAGGRHLGSGPLSGQEAGNAGTAQFRFTSGVTGFVTLPGETEKAIARFNFGYPFAAPSLRGIWNFTSFGPLGLTAEVANLTVSGPATNTGNGIVASSDGLFGCEHQTSGNAAGGVLCVRLNAQGQLQRGYLFVYSVNEGEGYLLNASGSMTEQLVSVRRLTTPSTIGTGIVFKEAEQSQPDITLLEQALSDLATQSSLQ</sequence>
<gene>
    <name evidence="2" type="ORF">EDC60_1022</name>
</gene>
<dbReference type="EMBL" id="RJVL01000002">
    <property type="protein sequence ID" value="ROR49029.1"/>
    <property type="molecule type" value="Genomic_DNA"/>
</dbReference>
<comment type="caution">
    <text evidence="2">The sequence shown here is derived from an EMBL/GenBank/DDBJ whole genome shotgun (WGS) entry which is preliminary data.</text>
</comment>
<evidence type="ECO:0000313" key="2">
    <source>
        <dbReference type="EMBL" id="ROR49029.1"/>
    </source>
</evidence>
<evidence type="ECO:0000313" key="3">
    <source>
        <dbReference type="Proteomes" id="UP000271868"/>
    </source>
</evidence>
<feature type="chain" id="PRO_5043847348" evidence="1">
    <location>
        <begin position="20"/>
        <end position="282"/>
    </location>
</feature>
<keyword evidence="3" id="KW-1185">Reference proteome</keyword>
<accession>A0AAX1WWV6</accession>